<evidence type="ECO:0000313" key="3">
    <source>
        <dbReference type="Proteomes" id="UP000654370"/>
    </source>
</evidence>
<organism evidence="2 3">
    <name type="scientific">Mortierella isabellina</name>
    <name type="common">Filamentous fungus</name>
    <name type="synonym">Umbelopsis isabellina</name>
    <dbReference type="NCBI Taxonomy" id="91625"/>
    <lineage>
        <taxon>Eukaryota</taxon>
        <taxon>Fungi</taxon>
        <taxon>Fungi incertae sedis</taxon>
        <taxon>Mucoromycota</taxon>
        <taxon>Mucoromycotina</taxon>
        <taxon>Umbelopsidomycetes</taxon>
        <taxon>Umbelopsidales</taxon>
        <taxon>Umbelopsidaceae</taxon>
        <taxon>Umbelopsis</taxon>
    </lineage>
</organism>
<dbReference type="Proteomes" id="UP000654370">
    <property type="component" value="Unassembled WGS sequence"/>
</dbReference>
<feature type="region of interest" description="Disordered" evidence="1">
    <location>
        <begin position="194"/>
        <end position="225"/>
    </location>
</feature>
<name>A0A8H7PT08_MORIS</name>
<dbReference type="GO" id="GO:0051301">
    <property type="term" value="P:cell division"/>
    <property type="evidence" value="ECO:0007669"/>
    <property type="project" value="InterPro"/>
</dbReference>
<evidence type="ECO:0000313" key="2">
    <source>
        <dbReference type="EMBL" id="KAG2179999.1"/>
    </source>
</evidence>
<dbReference type="PANTHER" id="PTHR14778">
    <property type="entry name" value="KINETOCHORE-ASSOCIATED PROTEIN DSN1 HOMOLOG"/>
    <property type="match status" value="1"/>
</dbReference>
<dbReference type="GO" id="GO:0000444">
    <property type="term" value="C:MIS12/MIND type complex"/>
    <property type="evidence" value="ECO:0007669"/>
    <property type="project" value="InterPro"/>
</dbReference>
<dbReference type="OrthoDB" id="3364649at2759"/>
<comment type="caution">
    <text evidence="2">The sequence shown here is derived from an EMBL/GenBank/DDBJ whole genome shotgun (WGS) entry which is preliminary data.</text>
</comment>
<feature type="compositionally biased region" description="Polar residues" evidence="1">
    <location>
        <begin position="209"/>
        <end position="225"/>
    </location>
</feature>
<dbReference type="PANTHER" id="PTHR14778:SF2">
    <property type="entry name" value="KINETOCHORE-ASSOCIATED PROTEIN DSN1 HOMOLOG"/>
    <property type="match status" value="1"/>
</dbReference>
<gene>
    <name evidence="2" type="ORF">INT43_003786</name>
</gene>
<proteinExistence type="predicted"/>
<keyword evidence="3" id="KW-1185">Reference proteome</keyword>
<dbReference type="InterPro" id="IPR013218">
    <property type="entry name" value="Dsn1/Mis13"/>
</dbReference>
<reference evidence="2" key="1">
    <citation type="submission" date="2020-12" db="EMBL/GenBank/DDBJ databases">
        <title>Metabolic potential, ecology and presence of endohyphal bacteria is reflected in genomic diversity of Mucoromycotina.</title>
        <authorList>
            <person name="Muszewska A."/>
            <person name="Okrasinska A."/>
            <person name="Steczkiewicz K."/>
            <person name="Drgas O."/>
            <person name="Orlowska M."/>
            <person name="Perlinska-Lenart U."/>
            <person name="Aleksandrzak-Piekarczyk T."/>
            <person name="Szatraj K."/>
            <person name="Zielenkiewicz U."/>
            <person name="Pilsyk S."/>
            <person name="Malc E."/>
            <person name="Mieczkowski P."/>
            <person name="Kruszewska J.S."/>
            <person name="Biernat P."/>
            <person name="Pawlowska J."/>
        </authorList>
    </citation>
    <scope>NUCLEOTIDE SEQUENCE</scope>
    <source>
        <strain evidence="2">WA0000067209</strain>
    </source>
</reference>
<feature type="region of interest" description="Disordered" evidence="1">
    <location>
        <begin position="79"/>
        <end position="98"/>
    </location>
</feature>
<dbReference type="GO" id="GO:0007059">
    <property type="term" value="P:chromosome segregation"/>
    <property type="evidence" value="ECO:0007669"/>
    <property type="project" value="InterPro"/>
</dbReference>
<accession>A0A8H7PT08</accession>
<feature type="compositionally biased region" description="Polar residues" evidence="1">
    <location>
        <begin position="87"/>
        <end position="98"/>
    </location>
</feature>
<dbReference type="Pfam" id="PF08202">
    <property type="entry name" value="MIS13"/>
    <property type="match status" value="1"/>
</dbReference>
<protein>
    <submittedName>
        <fullName evidence="2">Uncharacterized protein</fullName>
    </submittedName>
</protein>
<dbReference type="EMBL" id="JAEPQZ010000006">
    <property type="protein sequence ID" value="KAG2179999.1"/>
    <property type="molecule type" value="Genomic_DNA"/>
</dbReference>
<sequence length="389" mass="44654">MTALTMISHLNDVRLQRHYNELHEMIGLTISLARNSDIKRDSKNYVKQYIPSPQTMEQVTGFLQTVYSQNDKSLRKATQDTMDYRPTTHSPISKPSSKQIDRRLEAKDTKPLAIMFDDDDFNHRESLWNPGRRSSFMYRTKQQSSFTRTSVALPHPHLEPKNYYKHIPADMPDPMRMRQLLTWCGHKLITSRESTQIEGKSSMAESIAQPASNSTDSKRQPNSKNIRNVKLIEKMEKEDKAWRNVAMKLNNFHASILDSCPPLPKAGEDNGVGNALSTRFQQYYLEGISSEQQQFLNKYCTPSSIDDIDAQITRVVESLQTKVDVIQETLTTKLHDQRNAEQFGKRVLEKMVDVLNKREGIKADLSDPSCCLMPDTVELLRVLANDDMD</sequence>
<dbReference type="AlphaFoldDB" id="A0A8H7PT08"/>
<evidence type="ECO:0000256" key="1">
    <source>
        <dbReference type="SAM" id="MobiDB-lite"/>
    </source>
</evidence>